<dbReference type="InterPro" id="IPR050570">
    <property type="entry name" value="Cell_wall_metabolism_enzyme"/>
</dbReference>
<feature type="domain" description="M23ase beta-sheet core" evidence="2">
    <location>
        <begin position="199"/>
        <end position="292"/>
    </location>
</feature>
<keyword evidence="1" id="KW-0732">Signal</keyword>
<gene>
    <name evidence="3" type="ORF">Val02_44370</name>
</gene>
<evidence type="ECO:0000313" key="3">
    <source>
        <dbReference type="EMBL" id="GIJ47551.1"/>
    </source>
</evidence>
<keyword evidence="4" id="KW-1185">Reference proteome</keyword>
<dbReference type="Proteomes" id="UP000619260">
    <property type="component" value="Unassembled WGS sequence"/>
</dbReference>
<dbReference type="InterPro" id="IPR016047">
    <property type="entry name" value="M23ase_b-sheet_dom"/>
</dbReference>
<dbReference type="AlphaFoldDB" id="A0A8J3YLT6"/>
<sequence>MVALVLVLLSLAHPGGAPPSQVVAHIPTPPSPVTGTDGRTHLVYEVLLRNLGRSPVGVTRVAVHGLSTVDGAEVDRLLFHRANGTFGRVLPPGDTGTLLLDVTLPPGTRTPAVLKHRIDAGARLTVRSTVDRRAPVRVGPPLGGGNLAVFGCCGPPFGHRRAAYDGFVAQRYAVDLVRMDGALNMFAGDPTVNANYFSYGDPVSAVAPGRVLAVRDGVAESVPPRLPNVPDEQALGNMVIQDLGGGRTATYAHLRPGSITVRPGDLLVPGRTLGEVGNSGRSFQPHLHFQVTARPGLPSGLAAEGVPFVFERLQLDGRITGIDGPPAGWVREPASPPAVRTGEYPLNGDVLAFPER</sequence>
<dbReference type="PANTHER" id="PTHR21666">
    <property type="entry name" value="PEPTIDASE-RELATED"/>
    <property type="match status" value="1"/>
</dbReference>
<comment type="caution">
    <text evidence="3">The sequence shown here is derived from an EMBL/GenBank/DDBJ whole genome shotgun (WGS) entry which is preliminary data.</text>
</comment>
<evidence type="ECO:0000259" key="2">
    <source>
        <dbReference type="Pfam" id="PF01551"/>
    </source>
</evidence>
<accession>A0A8J3YLT6</accession>
<proteinExistence type="predicted"/>
<dbReference type="InterPro" id="IPR011055">
    <property type="entry name" value="Dup_hybrid_motif"/>
</dbReference>
<evidence type="ECO:0000256" key="1">
    <source>
        <dbReference type="SAM" id="SignalP"/>
    </source>
</evidence>
<dbReference type="SUPFAM" id="SSF51261">
    <property type="entry name" value="Duplicated hybrid motif"/>
    <property type="match status" value="1"/>
</dbReference>
<evidence type="ECO:0000313" key="4">
    <source>
        <dbReference type="Proteomes" id="UP000619260"/>
    </source>
</evidence>
<organism evidence="3 4">
    <name type="scientific">Virgisporangium aliadipatigenens</name>
    <dbReference type="NCBI Taxonomy" id="741659"/>
    <lineage>
        <taxon>Bacteria</taxon>
        <taxon>Bacillati</taxon>
        <taxon>Actinomycetota</taxon>
        <taxon>Actinomycetes</taxon>
        <taxon>Micromonosporales</taxon>
        <taxon>Micromonosporaceae</taxon>
        <taxon>Virgisporangium</taxon>
    </lineage>
</organism>
<dbReference type="CDD" id="cd12797">
    <property type="entry name" value="M23_peptidase"/>
    <property type="match status" value="1"/>
</dbReference>
<feature type="chain" id="PRO_5039532190" evidence="1">
    <location>
        <begin position="18"/>
        <end position="356"/>
    </location>
</feature>
<dbReference type="Gene3D" id="2.70.70.10">
    <property type="entry name" value="Glucose Permease (Domain IIA)"/>
    <property type="match status" value="1"/>
</dbReference>
<feature type="signal peptide" evidence="1">
    <location>
        <begin position="1"/>
        <end position="17"/>
    </location>
</feature>
<dbReference type="GO" id="GO:0004222">
    <property type="term" value="F:metalloendopeptidase activity"/>
    <property type="evidence" value="ECO:0007669"/>
    <property type="project" value="TreeGrafter"/>
</dbReference>
<protein>
    <submittedName>
        <fullName evidence="3">Peptidase M23</fullName>
    </submittedName>
</protein>
<name>A0A8J3YLT6_9ACTN</name>
<reference evidence="3" key="1">
    <citation type="submission" date="2021-01" db="EMBL/GenBank/DDBJ databases">
        <title>Whole genome shotgun sequence of Virgisporangium aliadipatigenens NBRC 105644.</title>
        <authorList>
            <person name="Komaki H."/>
            <person name="Tamura T."/>
        </authorList>
    </citation>
    <scope>NUCLEOTIDE SEQUENCE</scope>
    <source>
        <strain evidence="3">NBRC 105644</strain>
    </source>
</reference>
<dbReference type="EMBL" id="BOPF01000015">
    <property type="protein sequence ID" value="GIJ47551.1"/>
    <property type="molecule type" value="Genomic_DNA"/>
</dbReference>
<dbReference type="Pfam" id="PF01551">
    <property type="entry name" value="Peptidase_M23"/>
    <property type="match status" value="1"/>
</dbReference>
<dbReference type="PANTHER" id="PTHR21666:SF290">
    <property type="entry name" value="PEPTIDASE M23 DOMAIN PROTEIN"/>
    <property type="match status" value="1"/>
</dbReference>